<proteinExistence type="predicted"/>
<keyword evidence="2" id="KW-1185">Reference proteome</keyword>
<name>A0A5R8YL09_9PSED</name>
<dbReference type="Proteomes" id="UP000309819">
    <property type="component" value="Unassembled WGS sequence"/>
</dbReference>
<dbReference type="Gene3D" id="3.30.1360.120">
    <property type="entry name" value="Probable tRNA modification gtpase trme, domain 1"/>
    <property type="match status" value="1"/>
</dbReference>
<dbReference type="RefSeq" id="WP_138221747.1">
    <property type="nucleotide sequence ID" value="NZ_VAUO01000021.1"/>
</dbReference>
<dbReference type="Gene3D" id="3.30.70.1520">
    <property type="entry name" value="Heterotetrameric sarcosine oxidase"/>
    <property type="match status" value="1"/>
</dbReference>
<gene>
    <name evidence="1" type="ORF">FEM01_23000</name>
</gene>
<evidence type="ECO:0000313" key="2">
    <source>
        <dbReference type="Proteomes" id="UP000309819"/>
    </source>
</evidence>
<dbReference type="SUPFAM" id="SSF103025">
    <property type="entry name" value="Folate-binding domain"/>
    <property type="match status" value="1"/>
</dbReference>
<sequence length="199" mass="21661">MTRPLKAEAFDERRHPSVLLSPCTLTDLTELPRVGFRGADSAAWLQARGYRLPARPNHAERQDDGGWVARLSNTEYLVLGALAERGARVAALETEWTLDDDTRNYLLPRQDSHAWVQLAGDQVSALMAKLCGVDLRDGAFAVGSVAQTSAARINVIVVNVGGALHVLFDRASRAYFLAALKDAMAEFEGVVESLEKSLG</sequence>
<organism evidence="1 2">
    <name type="scientific">Pseudomonas mosselii</name>
    <dbReference type="NCBI Taxonomy" id="78327"/>
    <lineage>
        <taxon>Bacteria</taxon>
        <taxon>Pseudomonadati</taxon>
        <taxon>Pseudomonadota</taxon>
        <taxon>Gammaproteobacteria</taxon>
        <taxon>Pseudomonadales</taxon>
        <taxon>Pseudomonadaceae</taxon>
        <taxon>Pseudomonas</taxon>
    </lineage>
</organism>
<comment type="caution">
    <text evidence="1">The sequence shown here is derived from an EMBL/GenBank/DDBJ whole genome shotgun (WGS) entry which is preliminary data.</text>
</comment>
<dbReference type="InterPro" id="IPR027266">
    <property type="entry name" value="TrmE/GcvT-like"/>
</dbReference>
<evidence type="ECO:0000313" key="1">
    <source>
        <dbReference type="EMBL" id="TLP53480.1"/>
    </source>
</evidence>
<accession>A0A5R8YL09</accession>
<protein>
    <submittedName>
        <fullName evidence="1">Sarcosine oxidase</fullName>
    </submittedName>
</protein>
<dbReference type="AlphaFoldDB" id="A0A5R8YL09"/>
<dbReference type="EMBL" id="VAUO01000021">
    <property type="protein sequence ID" value="TLP53480.1"/>
    <property type="molecule type" value="Genomic_DNA"/>
</dbReference>
<dbReference type="OrthoDB" id="9179874at2"/>
<reference evidence="1 2" key="1">
    <citation type="submission" date="2019-05" db="EMBL/GenBank/DDBJ databases">
        <title>Pseudomonas sp. SC006 isolated from lettuce that can produce HBGAs.</title>
        <authorList>
            <person name="Wang D."/>
            <person name="Liao N."/>
            <person name="Liu D."/>
            <person name="Zhang Z."/>
            <person name="Zou S."/>
        </authorList>
    </citation>
    <scope>NUCLEOTIDE SEQUENCE [LARGE SCALE GENOMIC DNA]</scope>
    <source>
        <strain evidence="1 2">SC006</strain>
    </source>
</reference>